<dbReference type="InterPro" id="IPR002173">
    <property type="entry name" value="Carboh/pur_kinase_PfkB_CS"/>
</dbReference>
<keyword evidence="3" id="KW-0547">Nucleotide-binding</keyword>
<organism evidence="7 8">
    <name type="scientific">Ilumatobacter fluminis</name>
    <dbReference type="NCBI Taxonomy" id="467091"/>
    <lineage>
        <taxon>Bacteria</taxon>
        <taxon>Bacillati</taxon>
        <taxon>Actinomycetota</taxon>
        <taxon>Acidimicrobiia</taxon>
        <taxon>Acidimicrobiales</taxon>
        <taxon>Ilumatobacteraceae</taxon>
        <taxon>Ilumatobacter</taxon>
    </lineage>
</organism>
<comment type="caution">
    <text evidence="7">The sequence shown here is derived from an EMBL/GenBank/DDBJ whole genome shotgun (WGS) entry which is preliminary data.</text>
</comment>
<dbReference type="PROSITE" id="PS00584">
    <property type="entry name" value="PFKB_KINASES_2"/>
    <property type="match status" value="1"/>
</dbReference>
<dbReference type="InterPro" id="IPR011611">
    <property type="entry name" value="PfkB_dom"/>
</dbReference>
<evidence type="ECO:0000313" key="7">
    <source>
        <dbReference type="EMBL" id="TDT17651.1"/>
    </source>
</evidence>
<evidence type="ECO:0000256" key="3">
    <source>
        <dbReference type="ARBA" id="ARBA00022741"/>
    </source>
</evidence>
<dbReference type="RefSeq" id="WP_133869926.1">
    <property type="nucleotide sequence ID" value="NZ_SOAU01000001.1"/>
</dbReference>
<dbReference type="AlphaFoldDB" id="A0A4R7I298"/>
<evidence type="ECO:0000256" key="2">
    <source>
        <dbReference type="ARBA" id="ARBA00022679"/>
    </source>
</evidence>
<reference evidence="7 8" key="1">
    <citation type="submission" date="2019-03" db="EMBL/GenBank/DDBJ databases">
        <title>Sequencing the genomes of 1000 actinobacteria strains.</title>
        <authorList>
            <person name="Klenk H.-P."/>
        </authorList>
    </citation>
    <scope>NUCLEOTIDE SEQUENCE [LARGE SCALE GENOMIC DNA]</scope>
    <source>
        <strain evidence="7 8">DSM 18936</strain>
    </source>
</reference>
<evidence type="ECO:0000256" key="1">
    <source>
        <dbReference type="ARBA" id="ARBA00010688"/>
    </source>
</evidence>
<feature type="domain" description="Carbohydrate kinase PfkB" evidence="6">
    <location>
        <begin position="2"/>
        <end position="288"/>
    </location>
</feature>
<sequence length="295" mass="30194">MIVVVGEALIDLVIDPDGSVEAAAGGAPFNTARGVGRLGGDVAFAGALGTDRFGTMLARRLADDGVDTSTAPRVDLPTTLAAAELDEHGAASYRFYFAGTTAPALDAPPTTTGDVLFAGGLGLVLEPMADTVAATVAGFDGMTMVDVNCRPHIIPDRQRYVDRVRDILLHTDVVKVSDDDLDYLVPGAAPLDAARGLLERGPKVVLLTAGADGAHVVTGSGERRVPSMPVDVVDTVGAGDSFGAGFLVAWADGGDLTAFDDLDRLADAAAFGARVAAIVCTRRGADPPTRPEVVG</sequence>
<dbReference type="SUPFAM" id="SSF53613">
    <property type="entry name" value="Ribokinase-like"/>
    <property type="match status" value="1"/>
</dbReference>
<gene>
    <name evidence="7" type="ORF">BDK89_3262</name>
</gene>
<dbReference type="Proteomes" id="UP000294558">
    <property type="component" value="Unassembled WGS sequence"/>
</dbReference>
<dbReference type="InterPro" id="IPR050306">
    <property type="entry name" value="PfkB_Carbo_kinase"/>
</dbReference>
<keyword evidence="2" id="KW-0808">Transferase</keyword>
<dbReference type="PROSITE" id="PS00583">
    <property type="entry name" value="PFKB_KINASES_1"/>
    <property type="match status" value="1"/>
</dbReference>
<evidence type="ECO:0000259" key="6">
    <source>
        <dbReference type="Pfam" id="PF00294"/>
    </source>
</evidence>
<evidence type="ECO:0000256" key="4">
    <source>
        <dbReference type="ARBA" id="ARBA00022777"/>
    </source>
</evidence>
<dbReference type="GO" id="GO:0005524">
    <property type="term" value="F:ATP binding"/>
    <property type="evidence" value="ECO:0007669"/>
    <property type="project" value="UniProtKB-KW"/>
</dbReference>
<proteinExistence type="inferred from homology"/>
<keyword evidence="8" id="KW-1185">Reference proteome</keyword>
<protein>
    <submittedName>
        <fullName evidence="7">Fructokinase</fullName>
    </submittedName>
</protein>
<dbReference type="Gene3D" id="3.40.1190.20">
    <property type="match status" value="1"/>
</dbReference>
<dbReference type="CDD" id="cd01167">
    <property type="entry name" value="bac_FRK"/>
    <property type="match status" value="1"/>
</dbReference>
<accession>A0A4R7I298</accession>
<comment type="similarity">
    <text evidence="1">Belongs to the carbohydrate kinase PfkB family.</text>
</comment>
<evidence type="ECO:0000313" key="8">
    <source>
        <dbReference type="Proteomes" id="UP000294558"/>
    </source>
</evidence>
<dbReference type="InterPro" id="IPR029056">
    <property type="entry name" value="Ribokinase-like"/>
</dbReference>
<name>A0A4R7I298_9ACTN</name>
<dbReference type="Pfam" id="PF00294">
    <property type="entry name" value="PfkB"/>
    <property type="match status" value="1"/>
</dbReference>
<dbReference type="GO" id="GO:0016301">
    <property type="term" value="F:kinase activity"/>
    <property type="evidence" value="ECO:0007669"/>
    <property type="project" value="UniProtKB-KW"/>
</dbReference>
<dbReference type="PANTHER" id="PTHR43085:SF1">
    <property type="entry name" value="PSEUDOURIDINE KINASE-RELATED"/>
    <property type="match status" value="1"/>
</dbReference>
<dbReference type="EMBL" id="SOAU01000001">
    <property type="protein sequence ID" value="TDT17651.1"/>
    <property type="molecule type" value="Genomic_DNA"/>
</dbReference>
<dbReference type="PANTHER" id="PTHR43085">
    <property type="entry name" value="HEXOKINASE FAMILY MEMBER"/>
    <property type="match status" value="1"/>
</dbReference>
<dbReference type="OrthoDB" id="9795789at2"/>
<keyword evidence="5" id="KW-0067">ATP-binding</keyword>
<keyword evidence="4 7" id="KW-0418">Kinase</keyword>
<evidence type="ECO:0000256" key="5">
    <source>
        <dbReference type="ARBA" id="ARBA00022840"/>
    </source>
</evidence>